<evidence type="ECO:0000313" key="1">
    <source>
        <dbReference type="EMBL" id="NKX53906.1"/>
    </source>
</evidence>
<dbReference type="InterPro" id="IPR019587">
    <property type="entry name" value="Polyketide_cyclase/dehydratase"/>
</dbReference>
<keyword evidence="2" id="KW-1185">Reference proteome</keyword>
<gene>
    <name evidence="1" type="ORF">HGG74_04995</name>
</gene>
<organism evidence="1 2">
    <name type="scientific">Arthrobacter mobilis</name>
    <dbReference type="NCBI Taxonomy" id="2724944"/>
    <lineage>
        <taxon>Bacteria</taxon>
        <taxon>Bacillati</taxon>
        <taxon>Actinomycetota</taxon>
        <taxon>Actinomycetes</taxon>
        <taxon>Micrococcales</taxon>
        <taxon>Micrococcaceae</taxon>
        <taxon>Arthrobacter</taxon>
    </lineage>
</organism>
<dbReference type="SUPFAM" id="SSF55961">
    <property type="entry name" value="Bet v1-like"/>
    <property type="match status" value="1"/>
</dbReference>
<protein>
    <submittedName>
        <fullName evidence="1">SRPBCC domain-containing protein</fullName>
    </submittedName>
</protein>
<dbReference type="EMBL" id="JAAZSQ010000003">
    <property type="protein sequence ID" value="NKX53906.1"/>
    <property type="molecule type" value="Genomic_DNA"/>
</dbReference>
<dbReference type="AlphaFoldDB" id="A0A7X6HB88"/>
<name>A0A7X6HB88_9MICC</name>
<sequence length="151" mass="16871">MEKLRYTVRVNAPAHTVWTTMLDPSSYREWTRAFLDGSYYEGSWEQGSEIRFLGPNEDGSEDGMIATVVENRPDEFVCVEYRGQIEGGLEDTSSEAARKLAGAREAYTFRESGGVTTVEVELDSQDEYAAMLDEAWPKALARLKELAEAAA</sequence>
<accession>A0A7X6HB88</accession>
<dbReference type="Gene3D" id="3.30.530.20">
    <property type="match status" value="1"/>
</dbReference>
<evidence type="ECO:0000313" key="2">
    <source>
        <dbReference type="Proteomes" id="UP000544090"/>
    </source>
</evidence>
<dbReference type="CDD" id="cd07814">
    <property type="entry name" value="SRPBCC_CalC_Aha1-like"/>
    <property type="match status" value="1"/>
</dbReference>
<dbReference type="Proteomes" id="UP000544090">
    <property type="component" value="Unassembled WGS sequence"/>
</dbReference>
<comment type="caution">
    <text evidence="1">The sequence shown here is derived from an EMBL/GenBank/DDBJ whole genome shotgun (WGS) entry which is preliminary data.</text>
</comment>
<proteinExistence type="predicted"/>
<dbReference type="InterPro" id="IPR023393">
    <property type="entry name" value="START-like_dom_sf"/>
</dbReference>
<dbReference type="Pfam" id="PF10604">
    <property type="entry name" value="Polyketide_cyc2"/>
    <property type="match status" value="1"/>
</dbReference>
<reference evidence="1 2" key="1">
    <citation type="submission" date="2020-04" db="EMBL/GenBank/DDBJ databases">
        <title>Arthrobacter sp. nov.</title>
        <authorList>
            <person name="Liu S."/>
        </authorList>
    </citation>
    <scope>NUCLEOTIDE SEQUENCE [LARGE SCALE GENOMIC DNA]</scope>
    <source>
        <strain evidence="1 2">E918</strain>
    </source>
</reference>
<dbReference type="RefSeq" id="WP_168485255.1">
    <property type="nucleotide sequence ID" value="NZ_JAAZSQ010000003.1"/>
</dbReference>